<protein>
    <submittedName>
        <fullName evidence="2">GNAT family N-acetyltransferase</fullName>
    </submittedName>
</protein>
<accession>A0ABT1ATQ8</accession>
<proteinExistence type="predicted"/>
<feature type="domain" description="BioF2-like acetyltransferase" evidence="1">
    <location>
        <begin position="53"/>
        <end position="201"/>
    </location>
</feature>
<gene>
    <name evidence="2" type="ORF">NG653_00535</name>
</gene>
<keyword evidence="3" id="KW-1185">Reference proteome</keyword>
<evidence type="ECO:0000313" key="3">
    <source>
        <dbReference type="Proteomes" id="UP001206312"/>
    </source>
</evidence>
<name>A0ABT1ATQ8_9FLAO</name>
<dbReference type="Pfam" id="PF13480">
    <property type="entry name" value="Acetyltransf_6"/>
    <property type="match status" value="1"/>
</dbReference>
<reference evidence="2 3" key="1">
    <citation type="submission" date="2022-06" db="EMBL/GenBank/DDBJ databases">
        <authorList>
            <person name="Xuan X."/>
        </authorList>
    </citation>
    <scope>NUCLEOTIDE SEQUENCE [LARGE SCALE GENOMIC DNA]</scope>
    <source>
        <strain evidence="2 3">2V75</strain>
    </source>
</reference>
<comment type="caution">
    <text evidence="2">The sequence shown here is derived from an EMBL/GenBank/DDBJ whole genome shotgun (WGS) entry which is preliminary data.</text>
</comment>
<dbReference type="EMBL" id="JAMXIB010000001">
    <property type="protein sequence ID" value="MCO5723321.1"/>
    <property type="molecule type" value="Genomic_DNA"/>
</dbReference>
<dbReference type="Proteomes" id="UP001206312">
    <property type="component" value="Unassembled WGS sequence"/>
</dbReference>
<evidence type="ECO:0000259" key="1">
    <source>
        <dbReference type="Pfam" id="PF13480"/>
    </source>
</evidence>
<dbReference type="RefSeq" id="WP_252739700.1">
    <property type="nucleotide sequence ID" value="NZ_JAMXIB010000001.1"/>
</dbReference>
<sequence length="340" mass="41112">MVYEDIPDYFQVGLKELPKSIGFKKIKQYPGFRIDFKDVESLDGYLAARFGKSSRYKLRRAVKKLESCFEISYRMYFGEMTRQEYDFVFEEFYRLLEIRSHEKGIKNNRNLKTKHWYYEQVYPMILEKKASFYVIFDRGIPIDICLNFHLYNVLFQFIRTYDICYSKFNTGYINLMNQITWCLENGVASISFSKGDFYWKRRWCNSVYNYNYHIFYQRNSLRAALTTHAFLFILWLRQWLREKGIINRYHQFRDTYLIKPSGLSTAGKIEGIYDPEEGQEAGAEIDYRLPEFTVLRRAIYEYLFETEDTEKCLNVFRLKKSPQHYLVKGMKSDKIFRIIP</sequence>
<dbReference type="InterPro" id="IPR038740">
    <property type="entry name" value="BioF2-like_GNAT_dom"/>
</dbReference>
<dbReference type="SUPFAM" id="SSF55729">
    <property type="entry name" value="Acyl-CoA N-acyltransferases (Nat)"/>
    <property type="match status" value="1"/>
</dbReference>
<evidence type="ECO:0000313" key="2">
    <source>
        <dbReference type="EMBL" id="MCO5723321.1"/>
    </source>
</evidence>
<dbReference type="InterPro" id="IPR016181">
    <property type="entry name" value="Acyl_CoA_acyltransferase"/>
</dbReference>
<organism evidence="2 3">
    <name type="scientific">Robiginitalea marina</name>
    <dbReference type="NCBI Taxonomy" id="2954105"/>
    <lineage>
        <taxon>Bacteria</taxon>
        <taxon>Pseudomonadati</taxon>
        <taxon>Bacteroidota</taxon>
        <taxon>Flavobacteriia</taxon>
        <taxon>Flavobacteriales</taxon>
        <taxon>Flavobacteriaceae</taxon>
        <taxon>Robiginitalea</taxon>
    </lineage>
</organism>